<organism evidence="1 2">
    <name type="scientific">Paraflavitalea soli</name>
    <dbReference type="NCBI Taxonomy" id="2315862"/>
    <lineage>
        <taxon>Bacteria</taxon>
        <taxon>Pseudomonadati</taxon>
        <taxon>Bacteroidota</taxon>
        <taxon>Chitinophagia</taxon>
        <taxon>Chitinophagales</taxon>
        <taxon>Chitinophagaceae</taxon>
        <taxon>Paraflavitalea</taxon>
    </lineage>
</organism>
<sequence>MESSRGIGVGAIAAINSYCYNKISLPFPGLFSVGKGSSYNLERAYLNEGSKLSFLFKKGNI</sequence>
<protein>
    <submittedName>
        <fullName evidence="1">Uncharacterized protein</fullName>
    </submittedName>
</protein>
<dbReference type="EMBL" id="CP032157">
    <property type="protein sequence ID" value="AXY74647.1"/>
    <property type="molecule type" value="Genomic_DNA"/>
</dbReference>
<gene>
    <name evidence="1" type="ORF">D3H65_11935</name>
</gene>
<reference evidence="1 2" key="1">
    <citation type="submission" date="2018-09" db="EMBL/GenBank/DDBJ databases">
        <title>Genome sequencing of strain 6GH32-13.</title>
        <authorList>
            <person name="Weon H.-Y."/>
            <person name="Heo J."/>
            <person name="Kwon S.-W."/>
        </authorList>
    </citation>
    <scope>NUCLEOTIDE SEQUENCE [LARGE SCALE GENOMIC DNA]</scope>
    <source>
        <strain evidence="1 2">5GH32-13</strain>
    </source>
</reference>
<accession>A0A3B7MLQ0</accession>
<evidence type="ECO:0000313" key="2">
    <source>
        <dbReference type="Proteomes" id="UP000263900"/>
    </source>
</evidence>
<keyword evidence="2" id="KW-1185">Reference proteome</keyword>
<dbReference type="KEGG" id="pseg:D3H65_11935"/>
<dbReference type="AlphaFoldDB" id="A0A3B7MLQ0"/>
<name>A0A3B7MLQ0_9BACT</name>
<proteinExistence type="predicted"/>
<evidence type="ECO:0000313" key="1">
    <source>
        <dbReference type="EMBL" id="AXY74647.1"/>
    </source>
</evidence>
<dbReference type="Proteomes" id="UP000263900">
    <property type="component" value="Chromosome"/>
</dbReference>